<dbReference type="SUPFAM" id="SSF51395">
    <property type="entry name" value="FMN-linked oxidoreductases"/>
    <property type="match status" value="1"/>
</dbReference>
<evidence type="ECO:0000313" key="9">
    <source>
        <dbReference type="Proteomes" id="UP001623348"/>
    </source>
</evidence>
<evidence type="ECO:0000313" key="8">
    <source>
        <dbReference type="EMBL" id="GAB0177569.1"/>
    </source>
</evidence>
<evidence type="ECO:0000259" key="7">
    <source>
        <dbReference type="PROSITE" id="PS51349"/>
    </source>
</evidence>
<dbReference type="FunFam" id="3.20.20.70:FF:000056">
    <property type="entry name" value="hydroxyacid oxidase 2"/>
    <property type="match status" value="1"/>
</dbReference>
<dbReference type="InterPro" id="IPR013785">
    <property type="entry name" value="Aldolase_TIM"/>
</dbReference>
<proteinExistence type="inferred from homology"/>
<dbReference type="Pfam" id="PF00075">
    <property type="entry name" value="RNase_H"/>
    <property type="match status" value="1"/>
</dbReference>
<dbReference type="Gene3D" id="3.30.420.10">
    <property type="entry name" value="Ribonuclease H-like superfamily/Ribonuclease H"/>
    <property type="match status" value="1"/>
</dbReference>
<dbReference type="AlphaFoldDB" id="A0ABC9VVZ6"/>
<keyword evidence="9" id="KW-1185">Reference proteome</keyword>
<comment type="similarity">
    <text evidence="4">Belongs to the FMN-dependent alpha-hydroxy acid dehydrogenase family.</text>
</comment>
<reference evidence="8 9" key="1">
    <citation type="submission" date="2024-06" db="EMBL/GenBank/DDBJ databases">
        <title>The draft genome of Grus japonensis, version 3.</title>
        <authorList>
            <person name="Nabeshima K."/>
            <person name="Suzuki S."/>
            <person name="Onuma M."/>
        </authorList>
    </citation>
    <scope>NUCLEOTIDE SEQUENCE [LARGE SCALE GENOMIC DNA]</scope>
    <source>
        <strain evidence="8 9">451A</strain>
    </source>
</reference>
<keyword evidence="3" id="KW-0560">Oxidoreductase</keyword>
<dbReference type="PANTHER" id="PTHR10578">
    <property type="entry name" value="S -2-HYDROXY-ACID OXIDASE-RELATED"/>
    <property type="match status" value="1"/>
</dbReference>
<comment type="catalytic activity">
    <reaction evidence="5">
        <text>a (2S)-2-hydroxycarboxylate + O2 = a 2-oxocarboxylate + H2O2</text>
        <dbReference type="Rhea" id="RHEA:16789"/>
        <dbReference type="ChEBI" id="CHEBI:15379"/>
        <dbReference type="ChEBI" id="CHEBI:16240"/>
        <dbReference type="ChEBI" id="CHEBI:35179"/>
        <dbReference type="ChEBI" id="CHEBI:58123"/>
        <dbReference type="EC" id="1.1.3.15"/>
    </reaction>
    <physiologicalReaction direction="left-to-right" evidence="5">
        <dbReference type="Rhea" id="RHEA:16790"/>
    </physiologicalReaction>
</comment>
<dbReference type="InterPro" id="IPR012133">
    <property type="entry name" value="Alpha-hydoxy_acid_DH_FMN"/>
</dbReference>
<protein>
    <recommendedName>
        <fullName evidence="2">(S)-2-hydroxy-acid oxidase</fullName>
        <ecNumber evidence="2">1.1.3.15</ecNumber>
    </recommendedName>
</protein>
<dbReference type="InterPro" id="IPR036397">
    <property type="entry name" value="RNaseH_sf"/>
</dbReference>
<dbReference type="PANTHER" id="PTHR10578:SF149">
    <property type="entry name" value="2-HYDROXYACID OXIDASE 2"/>
    <property type="match status" value="1"/>
</dbReference>
<dbReference type="PROSITE" id="PS00557">
    <property type="entry name" value="FMN_HYDROXY_ACID_DH_1"/>
    <property type="match status" value="1"/>
</dbReference>
<accession>A0ABC9VVZ6</accession>
<dbReference type="EMBL" id="BAAFJT010000001">
    <property type="protein sequence ID" value="GAB0177569.1"/>
    <property type="molecule type" value="Genomic_DNA"/>
</dbReference>
<dbReference type="InterPro" id="IPR037396">
    <property type="entry name" value="FMN_HAD"/>
</dbReference>
<dbReference type="GO" id="GO:0005777">
    <property type="term" value="C:peroxisome"/>
    <property type="evidence" value="ECO:0007669"/>
    <property type="project" value="UniProtKB-ARBA"/>
</dbReference>
<dbReference type="Proteomes" id="UP001623348">
    <property type="component" value="Unassembled WGS sequence"/>
</dbReference>
<dbReference type="InterPro" id="IPR012337">
    <property type="entry name" value="RNaseH-like_sf"/>
</dbReference>
<dbReference type="GO" id="GO:0003973">
    <property type="term" value="F:(S)-2-hydroxy-acid oxidase activity"/>
    <property type="evidence" value="ECO:0007669"/>
    <property type="project" value="UniProtKB-EC"/>
</dbReference>
<dbReference type="EC" id="1.1.3.15" evidence="2"/>
<gene>
    <name evidence="8" type="ORF">GRJ2_000222200</name>
</gene>
<comment type="cofactor">
    <cofactor evidence="1">
        <name>FMN</name>
        <dbReference type="ChEBI" id="CHEBI:58210"/>
    </cofactor>
</comment>
<dbReference type="CDD" id="cd02809">
    <property type="entry name" value="alpha_hydroxyacid_oxid_FMN"/>
    <property type="match status" value="1"/>
</dbReference>
<dbReference type="Gene3D" id="3.20.20.70">
    <property type="entry name" value="Aldolase class I"/>
    <property type="match status" value="2"/>
</dbReference>
<evidence type="ECO:0000256" key="4">
    <source>
        <dbReference type="ARBA" id="ARBA00024042"/>
    </source>
</evidence>
<dbReference type="InterPro" id="IPR000262">
    <property type="entry name" value="FMN-dep_DH"/>
</dbReference>
<evidence type="ECO:0000256" key="1">
    <source>
        <dbReference type="ARBA" id="ARBA00001917"/>
    </source>
</evidence>
<comment type="caution">
    <text evidence="8">The sequence shown here is derived from an EMBL/GenBank/DDBJ whole genome shotgun (WGS) entry which is preliminary data.</text>
</comment>
<sequence>MGNPSHSGILELIMDWPEAKDFRMSPEEEVRRAEEAPAYHKLTEDEKPYGLFTDGSCRIVGKHQRWKAAVWSPTQQVAETAEGEGESSQFAEMKAIQLALDIAEREKWQMFYLYTDRWMVGNALWGWLQQWEQSNRQCIGKPIWAAELWQDIAARPGISTRIDFMLLFELANLKERISPPAALPENQRFLEPLSAMAMVCLSDFEAYAKKYLPRIAWDFFAAGADDCSTRDENILAYKSVWQDCSNALDSDYFPIPPEAAKAMNTCYIASTYSTCTLEEISAAAPGGLRWFQLYIHRNRAVSQQLVQRAVASGFQGLVLTADLPYTGKRRDDVRNGFRLPPHMKLKNLEGAFEGDDRSEYGLPPNSLDPSVTWNDIYWLRSLTHLPIIIKGILTKEDAELAVRHGVQGIIVSNHGGRQLDGGPATIDALVEVVEAVQGRVEVYLDGGIRKGSDVLKALALGAKCVFIGRPALWGLAYKVSKEL</sequence>
<evidence type="ECO:0000256" key="6">
    <source>
        <dbReference type="ARBA" id="ARBA00029327"/>
    </source>
</evidence>
<organism evidence="8 9">
    <name type="scientific">Grus japonensis</name>
    <name type="common">Japanese crane</name>
    <name type="synonym">Red-crowned crane</name>
    <dbReference type="NCBI Taxonomy" id="30415"/>
    <lineage>
        <taxon>Eukaryota</taxon>
        <taxon>Metazoa</taxon>
        <taxon>Chordata</taxon>
        <taxon>Craniata</taxon>
        <taxon>Vertebrata</taxon>
        <taxon>Euteleostomi</taxon>
        <taxon>Archelosauria</taxon>
        <taxon>Archosauria</taxon>
        <taxon>Dinosauria</taxon>
        <taxon>Saurischia</taxon>
        <taxon>Theropoda</taxon>
        <taxon>Coelurosauria</taxon>
        <taxon>Aves</taxon>
        <taxon>Neognathae</taxon>
        <taxon>Neoaves</taxon>
        <taxon>Gruiformes</taxon>
        <taxon>Gruidae</taxon>
        <taxon>Grus</taxon>
    </lineage>
</organism>
<dbReference type="Pfam" id="PF01070">
    <property type="entry name" value="FMN_dh"/>
    <property type="match status" value="1"/>
</dbReference>
<dbReference type="PROSITE" id="PS51349">
    <property type="entry name" value="FMN_HYDROXY_ACID_DH_2"/>
    <property type="match status" value="1"/>
</dbReference>
<dbReference type="InterPro" id="IPR008259">
    <property type="entry name" value="FMN_hydac_DH_AS"/>
</dbReference>
<dbReference type="InterPro" id="IPR002156">
    <property type="entry name" value="RNaseH_domain"/>
</dbReference>
<evidence type="ECO:0000256" key="2">
    <source>
        <dbReference type="ARBA" id="ARBA00013087"/>
    </source>
</evidence>
<feature type="domain" description="FMN hydroxy acid dehydrogenase" evidence="7">
    <location>
        <begin position="258"/>
        <end position="483"/>
    </location>
</feature>
<name>A0ABC9VVZ6_GRUJA</name>
<evidence type="ECO:0000256" key="5">
    <source>
        <dbReference type="ARBA" id="ARBA00029325"/>
    </source>
</evidence>
<comment type="catalytic activity">
    <reaction evidence="6">
        <text>2-hydroxyoctanoate + O2 = 2-oxooctanoate + H2O2</text>
        <dbReference type="Rhea" id="RHEA:67940"/>
        <dbReference type="ChEBI" id="CHEBI:15379"/>
        <dbReference type="ChEBI" id="CHEBI:16240"/>
        <dbReference type="ChEBI" id="CHEBI:133514"/>
        <dbReference type="ChEBI" id="CHEBI:176689"/>
    </reaction>
    <physiologicalReaction direction="left-to-right" evidence="6">
        <dbReference type="Rhea" id="RHEA:67941"/>
    </physiologicalReaction>
</comment>
<dbReference type="SUPFAM" id="SSF53098">
    <property type="entry name" value="Ribonuclease H-like"/>
    <property type="match status" value="1"/>
</dbReference>
<evidence type="ECO:0000256" key="3">
    <source>
        <dbReference type="ARBA" id="ARBA00023002"/>
    </source>
</evidence>